<evidence type="ECO:0000256" key="5">
    <source>
        <dbReference type="ARBA" id="ARBA00022723"/>
    </source>
</evidence>
<dbReference type="RefSeq" id="WP_076545196.1">
    <property type="nucleotide sequence ID" value="NZ_FTNC01000012.1"/>
</dbReference>
<dbReference type="SFLD" id="SFLDG01058">
    <property type="entry name" value="lipoyl_synthase_like"/>
    <property type="match status" value="1"/>
</dbReference>
<keyword evidence="12" id="KW-1185">Reference proteome</keyword>
<dbReference type="STRING" id="56779.SAMN05421834_11221"/>
<dbReference type="PANTHER" id="PTHR10949">
    <property type="entry name" value="LIPOYL SYNTHASE"/>
    <property type="match status" value="1"/>
</dbReference>
<evidence type="ECO:0000256" key="8">
    <source>
        <dbReference type="ARBA" id="ARBA00047326"/>
    </source>
</evidence>
<dbReference type="GO" id="GO:0009249">
    <property type="term" value="P:protein lipoylation"/>
    <property type="evidence" value="ECO:0007669"/>
    <property type="project" value="UniProtKB-UniRule"/>
</dbReference>
<dbReference type="InterPro" id="IPR006638">
    <property type="entry name" value="Elp3/MiaA/NifB-like_rSAM"/>
</dbReference>
<feature type="binding site" evidence="9">
    <location>
        <position position="70"/>
    </location>
    <ligand>
        <name>[4Fe-4S] cluster</name>
        <dbReference type="ChEBI" id="CHEBI:49883"/>
        <label>2</label>
        <note>4Fe-4S-S-AdoMet</note>
    </ligand>
</feature>
<evidence type="ECO:0000313" key="12">
    <source>
        <dbReference type="Proteomes" id="UP000185669"/>
    </source>
</evidence>
<dbReference type="Gene3D" id="3.20.20.70">
    <property type="entry name" value="Aldolase class I"/>
    <property type="match status" value="1"/>
</dbReference>
<dbReference type="Pfam" id="PF16881">
    <property type="entry name" value="LIAS_N"/>
    <property type="match status" value="1"/>
</dbReference>
<dbReference type="InterPro" id="IPR007197">
    <property type="entry name" value="rSAM"/>
</dbReference>
<comment type="pathway">
    <text evidence="9">Protein modification; protein lipoylation via endogenous pathway; protein N(6)-(lipoyl)lysine from octanoyl-[acyl-carrier-protein]: step 2/2.</text>
</comment>
<dbReference type="NCBIfam" id="NF004019">
    <property type="entry name" value="PRK05481.1"/>
    <property type="match status" value="1"/>
</dbReference>
<evidence type="ECO:0000256" key="9">
    <source>
        <dbReference type="HAMAP-Rule" id="MF_00206"/>
    </source>
</evidence>
<protein>
    <recommendedName>
        <fullName evidence="9">Lipoyl synthase</fullName>
        <ecNumber evidence="9">2.8.1.8</ecNumber>
    </recommendedName>
    <alternativeName>
        <fullName evidence="9">Lip-syn</fullName>
        <shortName evidence="9">LS</shortName>
    </alternativeName>
    <alternativeName>
        <fullName evidence="9">Lipoate synthase</fullName>
    </alternativeName>
    <alternativeName>
        <fullName evidence="9">Lipoic acid synthase</fullName>
    </alternativeName>
    <alternativeName>
        <fullName evidence="9">Sulfur insertion protein LipA</fullName>
    </alternativeName>
</protein>
<dbReference type="InterPro" id="IPR003698">
    <property type="entry name" value="Lipoyl_synth"/>
</dbReference>
<feature type="binding site" evidence="9">
    <location>
        <position position="51"/>
    </location>
    <ligand>
        <name>[4Fe-4S] cluster</name>
        <dbReference type="ChEBI" id="CHEBI:49883"/>
        <label>1</label>
    </ligand>
</feature>
<dbReference type="Pfam" id="PF04055">
    <property type="entry name" value="Radical_SAM"/>
    <property type="match status" value="1"/>
</dbReference>
<evidence type="ECO:0000256" key="7">
    <source>
        <dbReference type="ARBA" id="ARBA00023014"/>
    </source>
</evidence>
<comment type="function">
    <text evidence="9">Catalyzes the radical-mediated insertion of two sulfur atoms into the C-6 and C-8 positions of the octanoyl moiety bound to the lipoyl domains of lipoate-dependent enzymes, thereby converting the octanoylated domains into lipoylated derivatives.</text>
</comment>
<evidence type="ECO:0000256" key="1">
    <source>
        <dbReference type="ARBA" id="ARBA00022485"/>
    </source>
</evidence>
<dbReference type="Proteomes" id="UP000185669">
    <property type="component" value="Unassembled WGS sequence"/>
</dbReference>
<dbReference type="SMART" id="SM00729">
    <property type="entry name" value="Elp3"/>
    <property type="match status" value="1"/>
</dbReference>
<dbReference type="CDD" id="cd01335">
    <property type="entry name" value="Radical_SAM"/>
    <property type="match status" value="1"/>
</dbReference>
<evidence type="ECO:0000256" key="4">
    <source>
        <dbReference type="ARBA" id="ARBA00022691"/>
    </source>
</evidence>
<dbReference type="InterPro" id="IPR058240">
    <property type="entry name" value="rSAM_sf"/>
</dbReference>
<dbReference type="PANTHER" id="PTHR10949:SF0">
    <property type="entry name" value="LIPOYL SYNTHASE, MITOCHONDRIAL"/>
    <property type="match status" value="1"/>
</dbReference>
<evidence type="ECO:0000259" key="10">
    <source>
        <dbReference type="PROSITE" id="PS51918"/>
    </source>
</evidence>
<name>A0A1N6XPP4_9FIRM</name>
<dbReference type="SFLD" id="SFLDF00271">
    <property type="entry name" value="lipoyl_synthase"/>
    <property type="match status" value="1"/>
</dbReference>
<gene>
    <name evidence="9" type="primary">lipA</name>
    <name evidence="11" type="ORF">SAMN05421834_11221</name>
</gene>
<evidence type="ECO:0000313" key="11">
    <source>
        <dbReference type="EMBL" id="SIR04324.1"/>
    </source>
</evidence>
<feature type="binding site" evidence="9">
    <location>
        <position position="66"/>
    </location>
    <ligand>
        <name>[4Fe-4S] cluster</name>
        <dbReference type="ChEBI" id="CHEBI:49883"/>
        <label>2</label>
        <note>4Fe-4S-S-AdoMet</note>
    </ligand>
</feature>
<evidence type="ECO:0000256" key="2">
    <source>
        <dbReference type="ARBA" id="ARBA00022490"/>
    </source>
</evidence>
<comment type="cofactor">
    <cofactor evidence="9">
        <name>[4Fe-4S] cluster</name>
        <dbReference type="ChEBI" id="CHEBI:49883"/>
    </cofactor>
    <text evidence="9">Binds 2 [4Fe-4S] clusters per subunit. One cluster is coordinated with 3 cysteines and an exchangeable S-adenosyl-L-methionine.</text>
</comment>
<keyword evidence="6 9" id="KW-0408">Iron</keyword>
<dbReference type="InterPro" id="IPR013785">
    <property type="entry name" value="Aldolase_TIM"/>
</dbReference>
<dbReference type="NCBIfam" id="TIGR00510">
    <property type="entry name" value="lipA"/>
    <property type="match status" value="1"/>
</dbReference>
<evidence type="ECO:0000256" key="3">
    <source>
        <dbReference type="ARBA" id="ARBA00022679"/>
    </source>
</evidence>
<dbReference type="SUPFAM" id="SSF102114">
    <property type="entry name" value="Radical SAM enzymes"/>
    <property type="match status" value="1"/>
</dbReference>
<dbReference type="GO" id="GO:0051539">
    <property type="term" value="F:4 iron, 4 sulfur cluster binding"/>
    <property type="evidence" value="ECO:0007669"/>
    <property type="project" value="UniProtKB-UniRule"/>
</dbReference>
<feature type="domain" description="Radical SAM core" evidence="10">
    <location>
        <begin position="52"/>
        <end position="268"/>
    </location>
</feature>
<keyword evidence="2 9" id="KW-0963">Cytoplasm</keyword>
<keyword evidence="3 9" id="KW-0808">Transferase</keyword>
<dbReference type="AlphaFoldDB" id="A0A1N6XPP4"/>
<evidence type="ECO:0000256" key="6">
    <source>
        <dbReference type="ARBA" id="ARBA00023004"/>
    </source>
</evidence>
<dbReference type="SFLD" id="SFLDS00029">
    <property type="entry name" value="Radical_SAM"/>
    <property type="match status" value="1"/>
</dbReference>
<keyword evidence="1 9" id="KW-0004">4Fe-4S</keyword>
<reference evidence="12" key="1">
    <citation type="submission" date="2017-01" db="EMBL/GenBank/DDBJ databases">
        <authorList>
            <person name="Varghese N."/>
            <person name="Submissions S."/>
        </authorList>
    </citation>
    <scope>NUCLEOTIDE SEQUENCE [LARGE SCALE GENOMIC DNA]</scope>
    <source>
        <strain evidence="12">ATCC 700103</strain>
    </source>
</reference>
<dbReference type="HAMAP" id="MF_00206">
    <property type="entry name" value="Lipoyl_synth"/>
    <property type="match status" value="1"/>
</dbReference>
<comment type="subcellular location">
    <subcellularLocation>
        <location evidence="9">Cytoplasm</location>
    </subcellularLocation>
</comment>
<dbReference type="InterPro" id="IPR031691">
    <property type="entry name" value="LIAS_N"/>
</dbReference>
<feature type="binding site" evidence="9">
    <location>
        <position position="73"/>
    </location>
    <ligand>
        <name>[4Fe-4S] cluster</name>
        <dbReference type="ChEBI" id="CHEBI:49883"/>
        <label>2</label>
        <note>4Fe-4S-S-AdoMet</note>
    </ligand>
</feature>
<comment type="catalytic activity">
    <reaction evidence="8 9">
        <text>[[Fe-S] cluster scaffold protein carrying a second [4Fe-4S](2+) cluster] + N(6)-octanoyl-L-lysyl-[protein] + 2 oxidized [2Fe-2S]-[ferredoxin] + 2 S-adenosyl-L-methionine + 4 H(+) = [[Fe-S] cluster scaffold protein] + N(6)-[(R)-dihydrolipoyl]-L-lysyl-[protein] + 4 Fe(3+) + 2 hydrogen sulfide + 2 5'-deoxyadenosine + 2 L-methionine + 2 reduced [2Fe-2S]-[ferredoxin]</text>
        <dbReference type="Rhea" id="RHEA:16585"/>
        <dbReference type="Rhea" id="RHEA-COMP:9928"/>
        <dbReference type="Rhea" id="RHEA-COMP:10000"/>
        <dbReference type="Rhea" id="RHEA-COMP:10001"/>
        <dbReference type="Rhea" id="RHEA-COMP:10475"/>
        <dbReference type="Rhea" id="RHEA-COMP:14568"/>
        <dbReference type="Rhea" id="RHEA-COMP:14569"/>
        <dbReference type="ChEBI" id="CHEBI:15378"/>
        <dbReference type="ChEBI" id="CHEBI:17319"/>
        <dbReference type="ChEBI" id="CHEBI:29034"/>
        <dbReference type="ChEBI" id="CHEBI:29919"/>
        <dbReference type="ChEBI" id="CHEBI:33722"/>
        <dbReference type="ChEBI" id="CHEBI:33737"/>
        <dbReference type="ChEBI" id="CHEBI:33738"/>
        <dbReference type="ChEBI" id="CHEBI:57844"/>
        <dbReference type="ChEBI" id="CHEBI:59789"/>
        <dbReference type="ChEBI" id="CHEBI:78809"/>
        <dbReference type="ChEBI" id="CHEBI:83100"/>
        <dbReference type="EC" id="2.8.1.8"/>
    </reaction>
</comment>
<dbReference type="OrthoDB" id="9787898at2"/>
<keyword evidence="7 9" id="KW-0411">Iron-sulfur</keyword>
<dbReference type="GO" id="GO:0005737">
    <property type="term" value="C:cytoplasm"/>
    <property type="evidence" value="ECO:0007669"/>
    <property type="project" value="UniProtKB-SubCell"/>
</dbReference>
<dbReference type="GO" id="GO:0016992">
    <property type="term" value="F:lipoate synthase activity"/>
    <property type="evidence" value="ECO:0007669"/>
    <property type="project" value="UniProtKB-UniRule"/>
</dbReference>
<dbReference type="NCBIfam" id="NF009544">
    <property type="entry name" value="PRK12928.1"/>
    <property type="match status" value="1"/>
</dbReference>
<comment type="similarity">
    <text evidence="9">Belongs to the radical SAM superfamily. Lipoyl synthase family.</text>
</comment>
<dbReference type="GO" id="GO:0046872">
    <property type="term" value="F:metal ion binding"/>
    <property type="evidence" value="ECO:0007669"/>
    <property type="project" value="UniProtKB-KW"/>
</dbReference>
<dbReference type="UniPathway" id="UPA00538">
    <property type="reaction ID" value="UER00593"/>
</dbReference>
<accession>A0A1N6XPP4</accession>
<feature type="binding site" evidence="9">
    <location>
        <position position="40"/>
    </location>
    <ligand>
        <name>[4Fe-4S] cluster</name>
        <dbReference type="ChEBI" id="CHEBI:49883"/>
        <label>1</label>
    </ligand>
</feature>
<organism evidence="11 12">
    <name type="scientific">Halanaerobium kushneri</name>
    <dbReference type="NCBI Taxonomy" id="56779"/>
    <lineage>
        <taxon>Bacteria</taxon>
        <taxon>Bacillati</taxon>
        <taxon>Bacillota</taxon>
        <taxon>Clostridia</taxon>
        <taxon>Halanaerobiales</taxon>
        <taxon>Halanaerobiaceae</taxon>
        <taxon>Halanaerobium</taxon>
    </lineage>
</organism>
<dbReference type="PIRSF" id="PIRSF005963">
    <property type="entry name" value="Lipoyl_synth"/>
    <property type="match status" value="1"/>
</dbReference>
<feature type="binding site" evidence="9">
    <location>
        <position position="279"/>
    </location>
    <ligand>
        <name>[4Fe-4S] cluster</name>
        <dbReference type="ChEBI" id="CHEBI:49883"/>
        <label>1</label>
    </ligand>
</feature>
<keyword evidence="5 9" id="KW-0479">Metal-binding</keyword>
<dbReference type="FunFam" id="3.20.20.70:FF:000040">
    <property type="entry name" value="Lipoyl synthase"/>
    <property type="match status" value="1"/>
</dbReference>
<dbReference type="PROSITE" id="PS51918">
    <property type="entry name" value="RADICAL_SAM"/>
    <property type="match status" value="1"/>
</dbReference>
<sequence>MINKNARKRLPSWLRQKDPLQKGMLATRNMLKNLELNTVCQNARCPNIGECYSKKTATFMILGQYCTRNCRFCSVTHHKPEAVDLKEAARVAEAVAKLKLKHAVITSVTRDDLEDGGAEQFVRVINAIRERTPSVSVEVLTPDFNNNQAALDKIIKAKPEIFNHNVETVPALYQKVRPQADYQQSLTVLNTVAERDSEIIIKSGMMLGLGESEEELTAVWKDLLAAGVEILTMGQYLQPTNKNIEVAEYIRPEQFEEFKEKALKLGFKSVSSGPHVRSSYLAEETYENLNS</sequence>
<dbReference type="EMBL" id="FTNC01000012">
    <property type="protein sequence ID" value="SIR04324.1"/>
    <property type="molecule type" value="Genomic_DNA"/>
</dbReference>
<feature type="binding site" evidence="9">
    <location>
        <position position="45"/>
    </location>
    <ligand>
        <name>[4Fe-4S] cluster</name>
        <dbReference type="ChEBI" id="CHEBI:49883"/>
        <label>1</label>
    </ligand>
</feature>
<dbReference type="EC" id="2.8.1.8" evidence="9"/>
<proteinExistence type="inferred from homology"/>
<keyword evidence="4 9" id="KW-0949">S-adenosyl-L-methionine</keyword>